<comment type="caution">
    <text evidence="3">The sequence shown here is derived from an EMBL/GenBank/DDBJ whole genome shotgun (WGS) entry which is preliminary data.</text>
</comment>
<dbReference type="Gene3D" id="2.60.120.1130">
    <property type="match status" value="1"/>
</dbReference>
<dbReference type="RefSeq" id="WP_238751889.1">
    <property type="nucleotide sequence ID" value="NZ_CAKLPZ010000004.1"/>
</dbReference>
<dbReference type="Gene3D" id="2.60.40.3140">
    <property type="match status" value="1"/>
</dbReference>
<evidence type="ECO:0000313" key="4">
    <source>
        <dbReference type="Proteomes" id="UP000837803"/>
    </source>
</evidence>
<keyword evidence="1" id="KW-0732">Signal</keyword>
<feature type="domain" description="DUF3857" evidence="2">
    <location>
        <begin position="71"/>
        <end position="186"/>
    </location>
</feature>
<dbReference type="InterPro" id="IPR024618">
    <property type="entry name" value="DUF3857"/>
</dbReference>
<dbReference type="Proteomes" id="UP000837803">
    <property type="component" value="Unassembled WGS sequence"/>
</dbReference>
<feature type="chain" id="PRO_5047515409" description="DUF3857 domain-containing protein" evidence="1">
    <location>
        <begin position="24"/>
        <end position="668"/>
    </location>
</feature>
<name>A0ABN8F624_9BACT</name>
<keyword evidence="4" id="KW-1185">Reference proteome</keyword>
<sequence>MISCFGKLTWLALLCTTFLSAQATDVVEYGRISDADRALLQAPADSAAEAYVLYDHLDLDFAYRDGEGPSTVETTHRRLKLFKPSAYERANITLSFNREYVEYTDVEGIVHLPQGGSILLTSADIVTQKGEGLTMTTKFTFPRLCPGATIEYRYVKRTKSILTPTVYTFQEDIPVRWAEYTATIPAYYDYVSLGASGRYHINESKIISREWGPSFTTGPYASRNELDHTRIRWVMTDLDAYDYQPYSNNFIDYLPKARLQLRGVWYPGEGKRSIFSTWEETVDELQDRKDFGRYYRNKINYGRLWSAAEANIAAAADLRGKIEAAYRFVVEHYRWNGYFSILATDAPNKTFENGRGNSADLNIALLSLLNEAGIDAHPLLVSLRNGGAPIEAYPMLQQFDHLMVYTEVDGQTVLLDANDADRPVGLPRVAALNHRGWVAEKGNPRWVNIEVPPAKQTVMVSMDVAADGQTTAHLRSRLESYYAFDARSALNDMTNDREAPLASVIIAQYPDAVVLKTTHEGAAKGANSDILSLDVDLQLPAGQAMNDFLYIQPVLLPMLDDQLDDVESRLYPIDFPYPWIQRYVAQINLPEGFVVDELPASLRLKADDGSIAVVYSVDENVALRAVTVNFAVQLDRTLYTSGEYGGLREMFRRIIDLQQAPIVLKRAK</sequence>
<organism evidence="3 4">
    <name type="scientific">Neolewinella maritima</name>
    <dbReference type="NCBI Taxonomy" id="1383882"/>
    <lineage>
        <taxon>Bacteria</taxon>
        <taxon>Pseudomonadati</taxon>
        <taxon>Bacteroidota</taxon>
        <taxon>Saprospiria</taxon>
        <taxon>Saprospirales</taxon>
        <taxon>Lewinellaceae</taxon>
        <taxon>Neolewinella</taxon>
    </lineage>
</organism>
<feature type="signal peptide" evidence="1">
    <location>
        <begin position="1"/>
        <end position="23"/>
    </location>
</feature>
<dbReference type="EMBL" id="CAKLPZ010000004">
    <property type="protein sequence ID" value="CAH1002029.1"/>
    <property type="molecule type" value="Genomic_DNA"/>
</dbReference>
<accession>A0ABN8F624</accession>
<gene>
    <name evidence="3" type="ORF">LEM8419_02944</name>
</gene>
<reference evidence="3" key="1">
    <citation type="submission" date="2021-12" db="EMBL/GenBank/DDBJ databases">
        <authorList>
            <person name="Rodrigo-Torres L."/>
            <person name="Arahal R. D."/>
            <person name="Lucena T."/>
        </authorList>
    </citation>
    <scope>NUCLEOTIDE SEQUENCE</scope>
    <source>
        <strain evidence="3">CECT 8419</strain>
    </source>
</reference>
<proteinExistence type="predicted"/>
<dbReference type="Gene3D" id="3.10.620.30">
    <property type="match status" value="1"/>
</dbReference>
<protein>
    <recommendedName>
        <fullName evidence="2">DUF3857 domain-containing protein</fullName>
    </recommendedName>
</protein>
<evidence type="ECO:0000259" key="2">
    <source>
        <dbReference type="Pfam" id="PF12969"/>
    </source>
</evidence>
<dbReference type="Pfam" id="PF12969">
    <property type="entry name" value="DUF3857"/>
    <property type="match status" value="1"/>
</dbReference>
<evidence type="ECO:0000256" key="1">
    <source>
        <dbReference type="SAM" id="SignalP"/>
    </source>
</evidence>
<evidence type="ECO:0000313" key="3">
    <source>
        <dbReference type="EMBL" id="CAH1002029.1"/>
    </source>
</evidence>